<reference evidence="1" key="2">
    <citation type="submission" date="2025-08" db="UniProtKB">
        <authorList>
            <consortium name="Ensembl"/>
        </authorList>
    </citation>
    <scope>IDENTIFICATION</scope>
</reference>
<reference evidence="1" key="3">
    <citation type="submission" date="2025-09" db="UniProtKB">
        <authorList>
            <consortium name="Ensembl"/>
        </authorList>
    </citation>
    <scope>IDENTIFICATION</scope>
</reference>
<dbReference type="HOGENOM" id="CLU_2866975_0_0_1"/>
<dbReference type="InParanoid" id="H2XW52"/>
<keyword evidence="2" id="KW-1185">Reference proteome</keyword>
<name>H2XW52_CIOIN</name>
<accession>H2XW52</accession>
<organism evidence="1 2">
    <name type="scientific">Ciona intestinalis</name>
    <name type="common">Transparent sea squirt</name>
    <name type="synonym">Ascidia intestinalis</name>
    <dbReference type="NCBI Taxonomy" id="7719"/>
    <lineage>
        <taxon>Eukaryota</taxon>
        <taxon>Metazoa</taxon>
        <taxon>Chordata</taxon>
        <taxon>Tunicata</taxon>
        <taxon>Ascidiacea</taxon>
        <taxon>Phlebobranchia</taxon>
        <taxon>Cionidae</taxon>
        <taxon>Ciona</taxon>
    </lineage>
</organism>
<dbReference type="Ensembl" id="ENSCINT00000036250.1">
    <property type="protein sequence ID" value="ENSCINP00000033886.1"/>
    <property type="gene ID" value="ENSCING00000021327.1"/>
</dbReference>
<reference evidence="2" key="1">
    <citation type="journal article" date="2002" name="Science">
        <title>The draft genome of Ciona intestinalis: insights into chordate and vertebrate origins.</title>
        <authorList>
            <person name="Dehal P."/>
            <person name="Satou Y."/>
            <person name="Campbell R.K."/>
            <person name="Chapman J."/>
            <person name="Degnan B."/>
            <person name="De Tomaso A."/>
            <person name="Davidson B."/>
            <person name="Di Gregorio A."/>
            <person name="Gelpke M."/>
            <person name="Goodstein D.M."/>
            <person name="Harafuji N."/>
            <person name="Hastings K.E."/>
            <person name="Ho I."/>
            <person name="Hotta K."/>
            <person name="Huang W."/>
            <person name="Kawashima T."/>
            <person name="Lemaire P."/>
            <person name="Martinez D."/>
            <person name="Meinertzhagen I.A."/>
            <person name="Necula S."/>
            <person name="Nonaka M."/>
            <person name="Putnam N."/>
            <person name="Rash S."/>
            <person name="Saiga H."/>
            <person name="Satake M."/>
            <person name="Terry A."/>
            <person name="Yamada L."/>
            <person name="Wang H.G."/>
            <person name="Awazu S."/>
            <person name="Azumi K."/>
            <person name="Boore J."/>
            <person name="Branno M."/>
            <person name="Chin-Bow S."/>
            <person name="DeSantis R."/>
            <person name="Doyle S."/>
            <person name="Francino P."/>
            <person name="Keys D.N."/>
            <person name="Haga S."/>
            <person name="Hayashi H."/>
            <person name="Hino K."/>
            <person name="Imai K.S."/>
            <person name="Inaba K."/>
            <person name="Kano S."/>
            <person name="Kobayashi K."/>
            <person name="Kobayashi M."/>
            <person name="Lee B.I."/>
            <person name="Makabe K.W."/>
            <person name="Manohar C."/>
            <person name="Matassi G."/>
            <person name="Medina M."/>
            <person name="Mochizuki Y."/>
            <person name="Mount S."/>
            <person name="Morishita T."/>
            <person name="Miura S."/>
            <person name="Nakayama A."/>
            <person name="Nishizaka S."/>
            <person name="Nomoto H."/>
            <person name="Ohta F."/>
            <person name="Oishi K."/>
            <person name="Rigoutsos I."/>
            <person name="Sano M."/>
            <person name="Sasaki A."/>
            <person name="Sasakura Y."/>
            <person name="Shoguchi E."/>
            <person name="Shin-i T."/>
            <person name="Spagnuolo A."/>
            <person name="Stainier D."/>
            <person name="Suzuki M.M."/>
            <person name="Tassy O."/>
            <person name="Takatori N."/>
            <person name="Tokuoka M."/>
            <person name="Yagi K."/>
            <person name="Yoshizaki F."/>
            <person name="Wada S."/>
            <person name="Zhang C."/>
            <person name="Hyatt P.D."/>
            <person name="Larimer F."/>
            <person name="Detter C."/>
            <person name="Doggett N."/>
            <person name="Glavina T."/>
            <person name="Hawkins T."/>
            <person name="Richardson P."/>
            <person name="Lucas S."/>
            <person name="Kohara Y."/>
            <person name="Levine M."/>
            <person name="Satoh N."/>
            <person name="Rokhsar D.S."/>
        </authorList>
    </citation>
    <scope>NUCLEOTIDE SEQUENCE [LARGE SCALE GENOMIC DNA]</scope>
</reference>
<dbReference type="Proteomes" id="UP000008144">
    <property type="component" value="Unassembled WGS sequence"/>
</dbReference>
<evidence type="ECO:0000313" key="1">
    <source>
        <dbReference type="Ensembl" id="ENSCINP00000033886.1"/>
    </source>
</evidence>
<protein>
    <submittedName>
        <fullName evidence="1">Uncharacterized protein</fullName>
    </submittedName>
</protein>
<dbReference type="AlphaFoldDB" id="H2XW52"/>
<evidence type="ECO:0000313" key="2">
    <source>
        <dbReference type="Proteomes" id="UP000008144"/>
    </source>
</evidence>
<sequence length="64" mass="7965">MLLVDVSESFYYFNRRRLYYWGRRRWIYNIPQNEAGHHRAGHLNDEPNNDIRMEMNDFEDIEAE</sequence>
<proteinExistence type="predicted"/>